<comment type="caution">
    <text evidence="2">The sequence shown here is derived from an EMBL/GenBank/DDBJ whole genome shotgun (WGS) entry which is preliminary data.</text>
</comment>
<proteinExistence type="predicted"/>
<keyword evidence="3" id="KW-1185">Reference proteome</keyword>
<feature type="compositionally biased region" description="Basic and acidic residues" evidence="1">
    <location>
        <begin position="26"/>
        <end position="35"/>
    </location>
</feature>
<evidence type="ECO:0000256" key="1">
    <source>
        <dbReference type="SAM" id="MobiDB-lite"/>
    </source>
</evidence>
<sequence length="193" mass="20971">MHKAHLHSHHVESTPSQHHHHKHKLDSKQSEEFSGLKRQNSLKLRDQQQIRPYADFRSVSKSANSLTEESKLSQSLPLVPRSLDLAEELNLDMGSPTGQNLSQLCVTISSTMSPSLGPCSGDTFDPPARVSSGVPTDLMDMAFQMDDSMMHTPVAGTTDPTLPVDSCICAADRSPLTLLTSVISPSATTPSKE</sequence>
<accession>A0ABD2QE64</accession>
<name>A0ABD2QE64_9PLAT</name>
<organism evidence="2 3">
    <name type="scientific">Cichlidogyrus casuarinus</name>
    <dbReference type="NCBI Taxonomy" id="1844966"/>
    <lineage>
        <taxon>Eukaryota</taxon>
        <taxon>Metazoa</taxon>
        <taxon>Spiralia</taxon>
        <taxon>Lophotrochozoa</taxon>
        <taxon>Platyhelminthes</taxon>
        <taxon>Monogenea</taxon>
        <taxon>Monopisthocotylea</taxon>
        <taxon>Dactylogyridea</taxon>
        <taxon>Ancyrocephalidae</taxon>
        <taxon>Cichlidogyrus</taxon>
    </lineage>
</organism>
<evidence type="ECO:0000313" key="3">
    <source>
        <dbReference type="Proteomes" id="UP001626550"/>
    </source>
</evidence>
<dbReference type="Proteomes" id="UP001626550">
    <property type="component" value="Unassembled WGS sequence"/>
</dbReference>
<dbReference type="EMBL" id="JBJKFK010000322">
    <property type="protein sequence ID" value="KAL3317835.1"/>
    <property type="molecule type" value="Genomic_DNA"/>
</dbReference>
<reference evidence="2 3" key="1">
    <citation type="submission" date="2024-11" db="EMBL/GenBank/DDBJ databases">
        <title>Adaptive evolution of stress response genes in parasites aligns with host niche diversity.</title>
        <authorList>
            <person name="Hahn C."/>
            <person name="Resl P."/>
        </authorList>
    </citation>
    <scope>NUCLEOTIDE SEQUENCE [LARGE SCALE GENOMIC DNA]</scope>
    <source>
        <strain evidence="2">EGGRZ-B1_66</strain>
        <tissue evidence="2">Body</tissue>
    </source>
</reference>
<dbReference type="AlphaFoldDB" id="A0ABD2QE64"/>
<protein>
    <submittedName>
        <fullName evidence="2">Uncharacterized protein</fullName>
    </submittedName>
</protein>
<gene>
    <name evidence="2" type="ORF">Ciccas_003505</name>
</gene>
<evidence type="ECO:0000313" key="2">
    <source>
        <dbReference type="EMBL" id="KAL3317835.1"/>
    </source>
</evidence>
<feature type="region of interest" description="Disordered" evidence="1">
    <location>
        <begin position="1"/>
        <end position="55"/>
    </location>
</feature>